<dbReference type="Pfam" id="PF11799">
    <property type="entry name" value="IMS_C"/>
    <property type="match status" value="1"/>
</dbReference>
<keyword evidence="9 16" id="KW-0479">Metal-binding</keyword>
<dbReference type="GO" id="GO:0003887">
    <property type="term" value="F:DNA-directed DNA polymerase activity"/>
    <property type="evidence" value="ECO:0007669"/>
    <property type="project" value="UniProtKB-UniRule"/>
</dbReference>
<dbReference type="RefSeq" id="WP_014260944.1">
    <property type="nucleotide sequence ID" value="NC_016629.1"/>
</dbReference>
<reference evidence="18 19" key="1">
    <citation type="journal article" date="2011" name="J. Bacteriol.">
        <title>Genome sequence of the mercury-methylating and pleomorphic Desulfovibrio africanus Strain Walvis Bay.</title>
        <authorList>
            <person name="Brown S.D."/>
            <person name="Wall J.D."/>
            <person name="Kucken A.M."/>
            <person name="Gilmour C.C."/>
            <person name="Podar M."/>
            <person name="Brandt C.C."/>
            <person name="Teshima H."/>
            <person name="Detter J.C."/>
            <person name="Han C.S."/>
            <person name="Land M.L."/>
            <person name="Lucas S."/>
            <person name="Han J."/>
            <person name="Pennacchio L."/>
            <person name="Nolan M."/>
            <person name="Pitluck S."/>
            <person name="Woyke T."/>
            <person name="Goodwin L."/>
            <person name="Palumbo A.V."/>
            <person name="Elias D.A."/>
        </authorList>
    </citation>
    <scope>NUCLEOTIDE SEQUENCE [LARGE SCALE GENOMIC DNA]</scope>
    <source>
        <strain evidence="18 19">Walvis Bay</strain>
    </source>
</reference>
<proteinExistence type="inferred from homology"/>
<gene>
    <name evidence="16" type="primary">dinB</name>
    <name evidence="18" type="ORF">Desaf_2989</name>
</gene>
<feature type="binding site" evidence="16">
    <location>
        <position position="101"/>
    </location>
    <ligand>
        <name>Mg(2+)</name>
        <dbReference type="ChEBI" id="CHEBI:18420"/>
    </ligand>
</feature>
<dbReference type="GO" id="GO:0006261">
    <property type="term" value="P:DNA-templated DNA replication"/>
    <property type="evidence" value="ECO:0007669"/>
    <property type="project" value="UniProtKB-UniRule"/>
</dbReference>
<comment type="subunit">
    <text evidence="3 16">Monomer.</text>
</comment>
<dbReference type="STRING" id="690850.Desaf_2989"/>
<dbReference type="InterPro" id="IPR050116">
    <property type="entry name" value="DNA_polymerase-Y"/>
</dbReference>
<evidence type="ECO:0000256" key="2">
    <source>
        <dbReference type="ARBA" id="ARBA00010945"/>
    </source>
</evidence>
<dbReference type="SUPFAM" id="SSF100879">
    <property type="entry name" value="Lesion bypass DNA polymerase (Y-family), little finger domain"/>
    <property type="match status" value="1"/>
</dbReference>
<dbReference type="eggNOG" id="COG0389">
    <property type="taxonomic scope" value="Bacteria"/>
</dbReference>
<evidence type="ECO:0000256" key="13">
    <source>
        <dbReference type="ARBA" id="ARBA00023125"/>
    </source>
</evidence>
<dbReference type="HAMAP" id="MF_01113">
    <property type="entry name" value="DNApol_IV"/>
    <property type="match status" value="1"/>
</dbReference>
<keyword evidence="14 16" id="KW-0234">DNA repair</keyword>
<dbReference type="Gene3D" id="3.30.1490.100">
    <property type="entry name" value="DNA polymerase, Y-family, little finger domain"/>
    <property type="match status" value="1"/>
</dbReference>
<keyword evidence="7 16" id="KW-0548">Nucleotidyltransferase</keyword>
<dbReference type="HOGENOM" id="CLU_012348_1_2_7"/>
<evidence type="ECO:0000256" key="11">
    <source>
        <dbReference type="ARBA" id="ARBA00022842"/>
    </source>
</evidence>
<evidence type="ECO:0000256" key="16">
    <source>
        <dbReference type="HAMAP-Rule" id="MF_01113"/>
    </source>
</evidence>
<dbReference type="InterPro" id="IPR022880">
    <property type="entry name" value="DNApol_IV"/>
</dbReference>
<keyword evidence="10 16" id="KW-0227">DNA damage</keyword>
<keyword evidence="6 16" id="KW-0808">Transferase</keyword>
<dbReference type="PANTHER" id="PTHR11076:SF33">
    <property type="entry name" value="DNA POLYMERASE KAPPA"/>
    <property type="match status" value="1"/>
</dbReference>
<dbReference type="FunFam" id="3.30.1490.100:FF:000004">
    <property type="entry name" value="DNA polymerase IV"/>
    <property type="match status" value="1"/>
</dbReference>
<feature type="active site" evidence="16">
    <location>
        <position position="102"/>
    </location>
</feature>
<keyword evidence="19" id="KW-1185">Reference proteome</keyword>
<evidence type="ECO:0000256" key="15">
    <source>
        <dbReference type="ARBA" id="ARBA00049244"/>
    </source>
</evidence>
<dbReference type="InterPro" id="IPR017961">
    <property type="entry name" value="DNA_pol_Y-fam_little_finger"/>
</dbReference>
<evidence type="ECO:0000313" key="18">
    <source>
        <dbReference type="EMBL" id="EGJ51291.1"/>
    </source>
</evidence>
<dbReference type="Gene3D" id="1.10.150.20">
    <property type="entry name" value="5' to 3' exonuclease, C-terminal subdomain"/>
    <property type="match status" value="1"/>
</dbReference>
<organism evidence="18 19">
    <name type="scientific">Desulfocurvibacter africanus subsp. africanus str. Walvis Bay</name>
    <dbReference type="NCBI Taxonomy" id="690850"/>
    <lineage>
        <taxon>Bacteria</taxon>
        <taxon>Pseudomonadati</taxon>
        <taxon>Thermodesulfobacteriota</taxon>
        <taxon>Desulfovibrionia</taxon>
        <taxon>Desulfovibrionales</taxon>
        <taxon>Desulfovibrionaceae</taxon>
        <taxon>Desulfocurvibacter</taxon>
    </lineage>
</organism>
<dbReference type="InterPro" id="IPR043502">
    <property type="entry name" value="DNA/RNA_pol_sf"/>
</dbReference>
<dbReference type="InterPro" id="IPR024728">
    <property type="entry name" value="PolY_HhH_motif"/>
</dbReference>
<dbReference type="GO" id="GO:0000287">
    <property type="term" value="F:magnesium ion binding"/>
    <property type="evidence" value="ECO:0007669"/>
    <property type="project" value="UniProtKB-UniRule"/>
</dbReference>
<dbReference type="AlphaFoldDB" id="F3Z282"/>
<keyword evidence="13 16" id="KW-0238">DNA-binding</keyword>
<dbReference type="Proteomes" id="UP000007844">
    <property type="component" value="Chromosome"/>
</dbReference>
<evidence type="ECO:0000256" key="10">
    <source>
        <dbReference type="ARBA" id="ARBA00022763"/>
    </source>
</evidence>
<dbReference type="GO" id="GO:0009432">
    <property type="term" value="P:SOS response"/>
    <property type="evidence" value="ECO:0007669"/>
    <property type="project" value="TreeGrafter"/>
</dbReference>
<keyword evidence="12 16" id="KW-0239">DNA-directed DNA polymerase</keyword>
<comment type="similarity">
    <text evidence="2 16">Belongs to the DNA polymerase type-Y family.</text>
</comment>
<comment type="cofactor">
    <cofactor evidence="16">
        <name>Mg(2+)</name>
        <dbReference type="ChEBI" id="CHEBI:18420"/>
    </cofactor>
    <text evidence="16">Binds 2 magnesium ions per subunit.</text>
</comment>
<comment type="function">
    <text evidence="16">Poorly processive, error-prone DNA polymerase involved in untargeted mutagenesis. Copies undamaged DNA at stalled replication forks, which arise in vivo from mismatched or misaligned primer ends. These misaligned primers can be extended by PolIV. Exhibits no 3'-5' exonuclease (proofreading) activity. May be involved in translesional synthesis, in conjunction with the beta clamp from PolIII.</text>
</comment>
<evidence type="ECO:0000259" key="17">
    <source>
        <dbReference type="PROSITE" id="PS50173"/>
    </source>
</evidence>
<evidence type="ECO:0000256" key="8">
    <source>
        <dbReference type="ARBA" id="ARBA00022705"/>
    </source>
</evidence>
<dbReference type="InterPro" id="IPR043128">
    <property type="entry name" value="Rev_trsase/Diguanyl_cyclase"/>
</dbReference>
<feature type="domain" description="UmuC" evidence="17">
    <location>
        <begin position="4"/>
        <end position="183"/>
    </location>
</feature>
<dbReference type="Gene3D" id="3.40.1170.60">
    <property type="match status" value="1"/>
</dbReference>
<protein>
    <recommendedName>
        <fullName evidence="16">DNA polymerase IV</fullName>
        <shortName evidence="16">Pol IV</shortName>
        <ecNumber evidence="16">2.7.7.7</ecNumber>
    </recommendedName>
</protein>
<evidence type="ECO:0000256" key="12">
    <source>
        <dbReference type="ARBA" id="ARBA00022932"/>
    </source>
</evidence>
<keyword evidence="5 16" id="KW-0963">Cytoplasm</keyword>
<accession>F3Z282</accession>
<name>F3Z282_DESAF</name>
<dbReference type="InterPro" id="IPR001126">
    <property type="entry name" value="UmuC"/>
</dbReference>
<evidence type="ECO:0000256" key="14">
    <source>
        <dbReference type="ARBA" id="ARBA00023204"/>
    </source>
</evidence>
<dbReference type="PROSITE" id="PS50173">
    <property type="entry name" value="UMUC"/>
    <property type="match status" value="1"/>
</dbReference>
<dbReference type="GO" id="GO:0005829">
    <property type="term" value="C:cytosol"/>
    <property type="evidence" value="ECO:0007669"/>
    <property type="project" value="TreeGrafter"/>
</dbReference>
<keyword evidence="4 16" id="KW-0515">Mutator protein</keyword>
<dbReference type="NCBIfam" id="NF002751">
    <property type="entry name" value="PRK02794.1"/>
    <property type="match status" value="1"/>
</dbReference>
<dbReference type="NCBIfam" id="NF002677">
    <property type="entry name" value="PRK02406.1"/>
    <property type="match status" value="1"/>
</dbReference>
<dbReference type="EMBL" id="CP003221">
    <property type="protein sequence ID" value="EGJ51291.1"/>
    <property type="molecule type" value="Genomic_DNA"/>
</dbReference>
<dbReference type="Pfam" id="PF00817">
    <property type="entry name" value="IMS"/>
    <property type="match status" value="1"/>
</dbReference>
<feature type="binding site" evidence="16">
    <location>
        <position position="8"/>
    </location>
    <ligand>
        <name>Mg(2+)</name>
        <dbReference type="ChEBI" id="CHEBI:18420"/>
    </ligand>
</feature>
<dbReference type="GO" id="GO:0003684">
    <property type="term" value="F:damaged DNA binding"/>
    <property type="evidence" value="ECO:0007669"/>
    <property type="project" value="InterPro"/>
</dbReference>
<evidence type="ECO:0000256" key="1">
    <source>
        <dbReference type="ARBA" id="ARBA00004496"/>
    </source>
</evidence>
<evidence type="ECO:0000256" key="9">
    <source>
        <dbReference type="ARBA" id="ARBA00022723"/>
    </source>
</evidence>
<dbReference type="Pfam" id="PF11798">
    <property type="entry name" value="IMS_HHH"/>
    <property type="match status" value="1"/>
</dbReference>
<comment type="catalytic activity">
    <reaction evidence="15 16">
        <text>DNA(n) + a 2'-deoxyribonucleoside 5'-triphosphate = DNA(n+1) + diphosphate</text>
        <dbReference type="Rhea" id="RHEA:22508"/>
        <dbReference type="Rhea" id="RHEA-COMP:17339"/>
        <dbReference type="Rhea" id="RHEA-COMP:17340"/>
        <dbReference type="ChEBI" id="CHEBI:33019"/>
        <dbReference type="ChEBI" id="CHEBI:61560"/>
        <dbReference type="ChEBI" id="CHEBI:173112"/>
        <dbReference type="EC" id="2.7.7.7"/>
    </reaction>
</comment>
<dbReference type="FunFam" id="3.40.1170.60:FF:000001">
    <property type="entry name" value="DNA polymerase IV"/>
    <property type="match status" value="1"/>
</dbReference>
<keyword evidence="8 16" id="KW-0235">DNA replication</keyword>
<comment type="subcellular location">
    <subcellularLocation>
        <location evidence="1 16">Cytoplasm</location>
    </subcellularLocation>
</comment>
<keyword evidence="11 16" id="KW-0460">Magnesium</keyword>
<sequence length="383" mass="42858">MRVIMHLDMDAFFASVEQVDNPELKGKPVIIGGQERGVVSAASYEARKFGVRSAMPSATARRLCPQGVFLKGRMQRYAEVSGHIMTVLRSLVPVVEQTSVDEAYVDASGTERLYGPPVVLARRLKQEIRQATQLTCSVGIAPNKFLAKIASELNKPDGLYELRPQDVQAFLRELPVEKIPGVGASCMKVLGKLNVKTAADVLRFPREFWVEKLGKWGSVLHDRAQGIDGRAVSPEHETKSSSAENTFSKDVDDSEILRRWLWRQSERVGRDLREHGWFGRTVTLKVKYADFTQLTRSRSLHVATNSTRVIHETAVSLLAEISFARKVRLIGVGVSNFDKGESQFSLIESLEPRPDKLDLTLDAIRDKFGDKILVQGRVFDLKK</sequence>
<dbReference type="GO" id="GO:0042276">
    <property type="term" value="P:error-prone translesion synthesis"/>
    <property type="evidence" value="ECO:0007669"/>
    <property type="project" value="TreeGrafter"/>
</dbReference>
<evidence type="ECO:0000256" key="3">
    <source>
        <dbReference type="ARBA" id="ARBA00011245"/>
    </source>
</evidence>
<feature type="site" description="Substrate discrimination" evidence="16">
    <location>
        <position position="13"/>
    </location>
</feature>
<evidence type="ECO:0000256" key="4">
    <source>
        <dbReference type="ARBA" id="ARBA00022457"/>
    </source>
</evidence>
<evidence type="ECO:0000256" key="6">
    <source>
        <dbReference type="ARBA" id="ARBA00022679"/>
    </source>
</evidence>
<evidence type="ECO:0000256" key="5">
    <source>
        <dbReference type="ARBA" id="ARBA00022490"/>
    </source>
</evidence>
<evidence type="ECO:0000313" key="19">
    <source>
        <dbReference type="Proteomes" id="UP000007844"/>
    </source>
</evidence>
<dbReference type="PANTHER" id="PTHR11076">
    <property type="entry name" value="DNA REPAIR POLYMERASE UMUC / TRANSFERASE FAMILY MEMBER"/>
    <property type="match status" value="1"/>
</dbReference>
<dbReference type="InterPro" id="IPR036775">
    <property type="entry name" value="DNA_pol_Y-fam_lit_finger_sf"/>
</dbReference>
<dbReference type="CDD" id="cd03586">
    <property type="entry name" value="PolY_Pol_IV_kappa"/>
    <property type="match status" value="1"/>
</dbReference>
<dbReference type="Gene3D" id="3.30.70.270">
    <property type="match status" value="1"/>
</dbReference>
<dbReference type="SUPFAM" id="SSF56672">
    <property type="entry name" value="DNA/RNA polymerases"/>
    <property type="match status" value="1"/>
</dbReference>
<dbReference type="KEGG" id="daf:Desaf_2989"/>
<evidence type="ECO:0000256" key="7">
    <source>
        <dbReference type="ARBA" id="ARBA00022695"/>
    </source>
</evidence>
<dbReference type="EC" id="2.7.7.7" evidence="16"/>
<dbReference type="GO" id="GO:0006281">
    <property type="term" value="P:DNA repair"/>
    <property type="evidence" value="ECO:0007669"/>
    <property type="project" value="UniProtKB-UniRule"/>
</dbReference>